<gene>
    <name evidence="2" type="ORF">AOZ06_16495</name>
</gene>
<reference evidence="2 3" key="1">
    <citation type="submission" date="2015-07" db="EMBL/GenBank/DDBJ databases">
        <title>Genome sequencing of Kibdelosporangium phytohabitans.</title>
        <authorList>
            <person name="Qin S."/>
            <person name="Xing K."/>
        </authorList>
    </citation>
    <scope>NUCLEOTIDE SEQUENCE [LARGE SCALE GENOMIC DNA]</scope>
    <source>
        <strain evidence="2 3">KLBMP1111</strain>
    </source>
</reference>
<proteinExistence type="predicted"/>
<name>A0A0N7F3D1_9PSEU</name>
<dbReference type="RefSeq" id="WP_054290202.1">
    <property type="nucleotide sequence ID" value="NZ_CP012752.1"/>
</dbReference>
<dbReference type="Pfam" id="PF01636">
    <property type="entry name" value="APH"/>
    <property type="match status" value="1"/>
</dbReference>
<feature type="domain" description="Aminoglycoside phosphotransferase" evidence="1">
    <location>
        <begin position="29"/>
        <end position="140"/>
    </location>
</feature>
<dbReference type="InterPro" id="IPR002575">
    <property type="entry name" value="Aminoglycoside_PTrfase"/>
</dbReference>
<keyword evidence="3" id="KW-1185">Reference proteome</keyword>
<dbReference type="EMBL" id="CP012752">
    <property type="protein sequence ID" value="ALG08295.1"/>
    <property type="molecule type" value="Genomic_DNA"/>
</dbReference>
<dbReference type="AlphaFoldDB" id="A0A0N7F3D1"/>
<evidence type="ECO:0000259" key="1">
    <source>
        <dbReference type="Pfam" id="PF01636"/>
    </source>
</evidence>
<accession>A0A0N7F3D1</accession>
<evidence type="ECO:0000313" key="3">
    <source>
        <dbReference type="Proteomes" id="UP000063699"/>
    </source>
</evidence>
<protein>
    <recommendedName>
        <fullName evidence="1">Aminoglycoside phosphotransferase domain-containing protein</fullName>
    </recommendedName>
</protein>
<dbReference type="SUPFAM" id="SSF56112">
    <property type="entry name" value="Protein kinase-like (PK-like)"/>
    <property type="match status" value="1"/>
</dbReference>
<organism evidence="2 3">
    <name type="scientific">Kibdelosporangium phytohabitans</name>
    <dbReference type="NCBI Taxonomy" id="860235"/>
    <lineage>
        <taxon>Bacteria</taxon>
        <taxon>Bacillati</taxon>
        <taxon>Actinomycetota</taxon>
        <taxon>Actinomycetes</taxon>
        <taxon>Pseudonocardiales</taxon>
        <taxon>Pseudonocardiaceae</taxon>
        <taxon>Kibdelosporangium</taxon>
    </lineage>
</organism>
<dbReference type="Proteomes" id="UP000063699">
    <property type="component" value="Chromosome"/>
</dbReference>
<evidence type="ECO:0000313" key="2">
    <source>
        <dbReference type="EMBL" id="ALG08295.1"/>
    </source>
</evidence>
<dbReference type="InterPro" id="IPR011009">
    <property type="entry name" value="Kinase-like_dom_sf"/>
</dbReference>
<dbReference type="KEGG" id="kphy:AOZ06_16495"/>
<sequence length="153" mass="16203">MTDTAAGIADWVRANVDRVELPPGSEPEVSVIGTGESYAAWLVRVAGADPLVLRIRRRPVDELPRPMAAEIAGLKRAPPDLGPRAVLLEESADALGAPFMVTGFVPGHEVAAQDWDDKLLLAHARQLAALHRTPFATAGEVTAPNKTGRSACP</sequence>